<dbReference type="InterPro" id="IPR040607">
    <property type="entry name" value="ALP_N"/>
</dbReference>
<dbReference type="Pfam" id="PF22128">
    <property type="entry name" value="Alp7A_like_C"/>
    <property type="match status" value="1"/>
</dbReference>
<evidence type="ECO:0000259" key="1">
    <source>
        <dbReference type="Pfam" id="PF17989"/>
    </source>
</evidence>
<evidence type="ECO:0000313" key="3">
    <source>
        <dbReference type="EMBL" id="PLA76571.1"/>
    </source>
</evidence>
<dbReference type="EMBL" id="PKGI01000027">
    <property type="protein sequence ID" value="PLA76571.1"/>
    <property type="molecule type" value="Genomic_DNA"/>
</dbReference>
<protein>
    <submittedName>
        <fullName evidence="3">Uncharacterized protein</fullName>
    </submittedName>
</protein>
<evidence type="ECO:0000313" key="4">
    <source>
        <dbReference type="Proteomes" id="UP000234579"/>
    </source>
</evidence>
<accession>A0A2I2AB08</accession>
<name>A0A2I2AB08_9LACO</name>
<dbReference type="CDD" id="cd24021">
    <property type="entry name" value="ASKHA_NBD_ParM_Psk41-like"/>
    <property type="match status" value="1"/>
</dbReference>
<dbReference type="Pfam" id="PF17989">
    <property type="entry name" value="ALP_N"/>
    <property type="match status" value="1"/>
</dbReference>
<dbReference type="RefSeq" id="WP_101811780.1">
    <property type="nucleotide sequence ID" value="NZ_PKGI01000027.1"/>
</dbReference>
<proteinExistence type="predicted"/>
<comment type="caution">
    <text evidence="3">The sequence shown here is derived from an EMBL/GenBank/DDBJ whole genome shotgun (WGS) entry which is preliminary data.</text>
</comment>
<dbReference type="InterPro" id="IPR054368">
    <property type="entry name" value="Alp7A-like_C"/>
</dbReference>
<evidence type="ECO:0000259" key="2">
    <source>
        <dbReference type="Pfam" id="PF22128"/>
    </source>
</evidence>
<dbReference type="Proteomes" id="UP000234579">
    <property type="component" value="Unassembled WGS sequence"/>
</dbReference>
<dbReference type="SUPFAM" id="SSF53067">
    <property type="entry name" value="Actin-like ATPase domain"/>
    <property type="match status" value="2"/>
</dbReference>
<organism evidence="3 4">
    <name type="scientific">Ligilactobacillus agilis</name>
    <dbReference type="NCBI Taxonomy" id="1601"/>
    <lineage>
        <taxon>Bacteria</taxon>
        <taxon>Bacillati</taxon>
        <taxon>Bacillota</taxon>
        <taxon>Bacilli</taxon>
        <taxon>Lactobacillales</taxon>
        <taxon>Lactobacillaceae</taxon>
        <taxon>Ligilactobacillus</taxon>
    </lineage>
</organism>
<dbReference type="InterPro" id="IPR043129">
    <property type="entry name" value="ATPase_NBD"/>
</dbReference>
<gene>
    <name evidence="3" type="ORF">CYR79_05560</name>
</gene>
<reference evidence="4" key="1">
    <citation type="submission" date="2017-12" db="EMBL/GenBank/DDBJ databases">
        <authorList>
            <person name="Christensen H."/>
        </authorList>
    </citation>
    <scope>NUCLEOTIDE SEQUENCE [LARGE SCALE GENOMIC DNA]</scope>
    <source>
        <strain evidence="4">268A</strain>
    </source>
</reference>
<feature type="domain" description="Actin-like protein N-terminal" evidence="1">
    <location>
        <begin position="7"/>
        <end position="167"/>
    </location>
</feature>
<sequence length="366" mass="41421">MSNLLFAIDLGNRQIKTSDGENTMVIPTSLVRKADFQGYGDSKLKDFELYTINGESAYIGTDVKKFSTARSGLQTSTERYSNNQIFKFLAIASVAKYAKSHPASKKGNLRINLMAGLPSEDFRNNENVDNVRKIFKGAHEVIYSHDGVDEVIKFTIDNVNFVPQPYGSFLSSALKGIDVIESVGSEEDFARYDDYMDSKVAILDIGGGDLQIVYVEFGNFLVNQSVQLKMGSIELFNRIRNELNMNFNIRGDINIIESLVRKGIEDNTHRFIYPVNRRKEIDITEIVVKAIEEWSQSIIEEFQLAFRNTEALDFILVTGGGANLIDKDIVNTTFNKDYERTVFVENSELANVEGYIKRLQMLENEE</sequence>
<dbReference type="Gene3D" id="3.30.420.40">
    <property type="match status" value="2"/>
</dbReference>
<dbReference type="AlphaFoldDB" id="A0A2I2AB08"/>
<feature type="domain" description="Alp7A-like C-terminal" evidence="2">
    <location>
        <begin position="200"/>
        <end position="345"/>
    </location>
</feature>